<name>A0A0A9DQI9_ARUDO</name>
<proteinExistence type="predicted"/>
<dbReference type="AlphaFoldDB" id="A0A0A9DQI9"/>
<reference evidence="1" key="2">
    <citation type="journal article" date="2015" name="Data Brief">
        <title>Shoot transcriptome of the giant reed, Arundo donax.</title>
        <authorList>
            <person name="Barrero R.A."/>
            <person name="Guerrero F.D."/>
            <person name="Moolhuijzen P."/>
            <person name="Goolsby J.A."/>
            <person name="Tidwell J."/>
            <person name="Bellgard S.E."/>
            <person name="Bellgard M.I."/>
        </authorList>
    </citation>
    <scope>NUCLEOTIDE SEQUENCE</scope>
    <source>
        <tissue evidence="1">Shoot tissue taken approximately 20 cm above the soil surface</tissue>
    </source>
</reference>
<protein>
    <submittedName>
        <fullName evidence="1">Uncharacterized protein</fullName>
    </submittedName>
</protein>
<accession>A0A0A9DQI9</accession>
<organism evidence="1">
    <name type="scientific">Arundo donax</name>
    <name type="common">Giant reed</name>
    <name type="synonym">Donax arundinaceus</name>
    <dbReference type="NCBI Taxonomy" id="35708"/>
    <lineage>
        <taxon>Eukaryota</taxon>
        <taxon>Viridiplantae</taxon>
        <taxon>Streptophyta</taxon>
        <taxon>Embryophyta</taxon>
        <taxon>Tracheophyta</taxon>
        <taxon>Spermatophyta</taxon>
        <taxon>Magnoliopsida</taxon>
        <taxon>Liliopsida</taxon>
        <taxon>Poales</taxon>
        <taxon>Poaceae</taxon>
        <taxon>PACMAD clade</taxon>
        <taxon>Arundinoideae</taxon>
        <taxon>Arundineae</taxon>
        <taxon>Arundo</taxon>
    </lineage>
</organism>
<sequence length="101" mass="10760">MVAMPPFLSSIVGVEYSSFRIDRSTKSPWIRGLHSESVTLGAAWGGSLPPCSVLVLGYAMEVSCPVHGEVFHLRTAINRSDLVGGSQPSVGVDPRPAYMAD</sequence>
<dbReference type="EMBL" id="GBRH01209965">
    <property type="protein sequence ID" value="JAD87930.1"/>
    <property type="molecule type" value="Transcribed_RNA"/>
</dbReference>
<evidence type="ECO:0000313" key="1">
    <source>
        <dbReference type="EMBL" id="JAD87930.1"/>
    </source>
</evidence>
<reference evidence="1" key="1">
    <citation type="submission" date="2014-09" db="EMBL/GenBank/DDBJ databases">
        <authorList>
            <person name="Magalhaes I.L.F."/>
            <person name="Oliveira U."/>
            <person name="Santos F.R."/>
            <person name="Vidigal T.H.D.A."/>
            <person name="Brescovit A.D."/>
            <person name="Santos A.J."/>
        </authorList>
    </citation>
    <scope>NUCLEOTIDE SEQUENCE</scope>
    <source>
        <tissue evidence="1">Shoot tissue taken approximately 20 cm above the soil surface</tissue>
    </source>
</reference>